<evidence type="ECO:0000256" key="8">
    <source>
        <dbReference type="SAM" id="MobiDB-lite"/>
    </source>
</evidence>
<keyword evidence="3" id="KW-0378">Hydrolase</keyword>
<evidence type="ECO:0000313" key="12">
    <source>
        <dbReference type="Proteomes" id="UP000029121"/>
    </source>
</evidence>
<keyword evidence="6" id="KW-0238">DNA-binding</keyword>
<dbReference type="SUPFAM" id="SSF52540">
    <property type="entry name" value="P-loop containing nucleoside triphosphate hydrolases"/>
    <property type="match status" value="2"/>
</dbReference>
<feature type="compositionally biased region" description="Basic and acidic residues" evidence="8">
    <location>
        <begin position="313"/>
        <end position="331"/>
    </location>
</feature>
<feature type="region of interest" description="Disordered" evidence="8">
    <location>
        <begin position="174"/>
        <end position="198"/>
    </location>
</feature>
<feature type="compositionally biased region" description="Acidic residues" evidence="8">
    <location>
        <begin position="249"/>
        <end position="259"/>
    </location>
</feature>
<keyword evidence="5" id="KW-0067">ATP-binding</keyword>
<dbReference type="Pfam" id="PF00176">
    <property type="entry name" value="SNF2-rel_dom"/>
    <property type="match status" value="1"/>
</dbReference>
<dbReference type="Proteomes" id="UP000029121">
    <property type="component" value="Unassembled WGS sequence"/>
</dbReference>
<feature type="domain" description="Helicase ATP-binding" evidence="9">
    <location>
        <begin position="607"/>
        <end position="800"/>
    </location>
</feature>
<gene>
    <name evidence="11" type="ORF">CARUB_v10012851mg</name>
</gene>
<feature type="compositionally biased region" description="Basic and acidic residues" evidence="8">
    <location>
        <begin position="261"/>
        <end position="275"/>
    </location>
</feature>
<protein>
    <submittedName>
        <fullName evidence="11">Uncharacterized protein</fullName>
    </submittedName>
</protein>
<evidence type="ECO:0000256" key="6">
    <source>
        <dbReference type="ARBA" id="ARBA00023125"/>
    </source>
</evidence>
<feature type="compositionally biased region" description="Polar residues" evidence="8">
    <location>
        <begin position="34"/>
        <end position="43"/>
    </location>
</feature>
<dbReference type="Pfam" id="PF00271">
    <property type="entry name" value="Helicase_C"/>
    <property type="match status" value="1"/>
</dbReference>
<evidence type="ECO:0000256" key="7">
    <source>
        <dbReference type="ARBA" id="ARBA00023242"/>
    </source>
</evidence>
<dbReference type="OrthoDB" id="2020972at2759"/>
<evidence type="ECO:0000256" key="3">
    <source>
        <dbReference type="ARBA" id="ARBA00022801"/>
    </source>
</evidence>
<dbReference type="InterPro" id="IPR049730">
    <property type="entry name" value="SNF2/RAD54-like_C"/>
</dbReference>
<comment type="subcellular location">
    <subcellularLocation>
        <location evidence="1">Nucleus</location>
    </subcellularLocation>
</comment>
<dbReference type="GO" id="GO:0003677">
    <property type="term" value="F:DNA binding"/>
    <property type="evidence" value="ECO:0007669"/>
    <property type="project" value="UniProtKB-KW"/>
</dbReference>
<evidence type="ECO:0000313" key="11">
    <source>
        <dbReference type="EMBL" id="EOA29761.1"/>
    </source>
</evidence>
<feature type="region of interest" description="Disordered" evidence="8">
    <location>
        <begin position="247"/>
        <end position="338"/>
    </location>
</feature>
<dbReference type="GO" id="GO:0005634">
    <property type="term" value="C:nucleus"/>
    <property type="evidence" value="ECO:0007669"/>
    <property type="project" value="UniProtKB-SubCell"/>
</dbReference>
<feature type="region of interest" description="Disordered" evidence="8">
    <location>
        <begin position="24"/>
        <end position="75"/>
    </location>
</feature>
<dbReference type="PROSITE" id="PS51194">
    <property type="entry name" value="HELICASE_CTER"/>
    <property type="match status" value="1"/>
</dbReference>
<dbReference type="InterPro" id="IPR001650">
    <property type="entry name" value="Helicase_C-like"/>
</dbReference>
<feature type="domain" description="Helicase C-terminal" evidence="10">
    <location>
        <begin position="935"/>
        <end position="1096"/>
    </location>
</feature>
<dbReference type="InterPro" id="IPR014001">
    <property type="entry name" value="Helicase_ATP-bd"/>
</dbReference>
<keyword evidence="12" id="KW-1185">Reference proteome</keyword>
<dbReference type="PANTHER" id="PTHR45821:SF5">
    <property type="entry name" value="SNF2 DOMAIN-CONTAINING PROTEIN CLASSY 4"/>
    <property type="match status" value="1"/>
</dbReference>
<dbReference type="STRING" id="81985.R0G350"/>
<dbReference type="PROSITE" id="PS51192">
    <property type="entry name" value="HELICASE_ATP_BIND_1"/>
    <property type="match status" value="1"/>
</dbReference>
<dbReference type="PANTHER" id="PTHR45821">
    <property type="entry name" value="SNF2 DOMAIN-CONTAINING PROTEIN CLASSY 2-RELATED"/>
    <property type="match status" value="1"/>
</dbReference>
<keyword evidence="2" id="KW-0547">Nucleotide-binding</keyword>
<dbReference type="FunFam" id="3.40.50.300:FF:002151">
    <property type="entry name" value="SNF2 domain-containing protein CLASSY 3"/>
    <property type="match status" value="1"/>
</dbReference>
<evidence type="ECO:0000256" key="4">
    <source>
        <dbReference type="ARBA" id="ARBA00022806"/>
    </source>
</evidence>
<dbReference type="InterPro" id="IPR044567">
    <property type="entry name" value="CLSY/DRD1"/>
</dbReference>
<feature type="compositionally biased region" description="Basic residues" evidence="8">
    <location>
        <begin position="53"/>
        <end position="62"/>
    </location>
</feature>
<evidence type="ECO:0000259" key="10">
    <source>
        <dbReference type="PROSITE" id="PS51194"/>
    </source>
</evidence>
<evidence type="ECO:0000256" key="1">
    <source>
        <dbReference type="ARBA" id="ARBA00004123"/>
    </source>
</evidence>
<evidence type="ECO:0000256" key="5">
    <source>
        <dbReference type="ARBA" id="ARBA00022840"/>
    </source>
</evidence>
<dbReference type="GO" id="GO:0004386">
    <property type="term" value="F:helicase activity"/>
    <property type="evidence" value="ECO:0007669"/>
    <property type="project" value="UniProtKB-KW"/>
</dbReference>
<evidence type="ECO:0000256" key="2">
    <source>
        <dbReference type="ARBA" id="ARBA00022741"/>
    </source>
</evidence>
<dbReference type="AlphaFoldDB" id="R0G350"/>
<dbReference type="InterPro" id="IPR027417">
    <property type="entry name" value="P-loop_NTPase"/>
</dbReference>
<dbReference type="CDD" id="cd18793">
    <property type="entry name" value="SF2_C_SNF"/>
    <property type="match status" value="1"/>
</dbReference>
<proteinExistence type="predicted"/>
<sequence length="1135" mass="128408">MDMTTCVARRTRSRTESYLNSILNKSKGIGDSEGSLNSRTGQKSMRDACLPSPRKKKRRRRKVSEDEDDDDDVEFIRTDYPEGKRVGECIVDGVGSNFEVLESKSLDCGDKVCDFDIDDDNLRGEEKTSNFKPLSPHDDDVVFVGTIPGENEHVEEGGNVGSASVMSPRVCDFDVDDGNLRGEEKTSPLNPLSPDEDVVFIGTNSKENERVEDSNVGSGVCDILLDDINLRGGKKISEYDEVVSLSIDSVEESGTDSGEEVSGRDRDSGESHSDGEDADSDSSDYVVESSDSSDVDSSDSGLVCSEDEERDAEGDARDVAKEKKNPSEKVYNHKKSRTSRRENNLHVFNLLAKSIWESTYILGEDICSGDKTAEVDCREDVLIRESLSEKVNEQGKPRERRSFHRVKEKNHLTGETFVAGEKLCDGQETIDCLTKESPPVNLRFGCEEPVLIEKTEEEKELDSLWEDMTLALTLEGMHSSTPAKNGDMLCSKETHDFVLDEEIGLKCCHCSYVAVEIKDISPAMEKYRPRVNDNTKCRDKKGDPLPNRLEFDASDPSRYVAPLDNTEGTVWQYVPGIKDTLYPHQQEGFEFIWRNLAGTTKLNELNTVGVKESGGCIISHKAGTGKTLLTIVFLLSYLKRFPDSHPVVIAPATLMRTWEEEFKKWNTNIPFYNMNSLQFSKYEDASAVSRLNGNRQHNSIRMVKLYSWWNQKSVLGVSYPLYEKLAANKNAGEMQVFRKMLLELPGLLVLDEGHTPRNQNSLIWKVLTEVRTEKRIILSGTLFQNNFKELSNVLCLARPSLKDTISSRLQELGKWSQEGEHGRVNEEIGLVDFKAVIAPFVHFHEGNILQESLPGLRDCVVVLNPPFQQKKILDRIDTFQNTFEFEHKLSAVSVHPSLYLCCNPTKKEDLVIGPAALGILKRIRLDYKEGVKTKFLIDFIYISQTVKEKVLVYSQYIDTLKLIMEQLSVVFGWTEGKEILFMHGKVEQRDRQHLINNFNNPDSESKVLLASTKACSEGISLVGASRVVFLDVVWNPSVESQAISRAYRIGQKRAVFIYHLMVKDTSEWNKYCRQSEKYRISELVFSSTNENDKPINNKVSEDRILDEMVQLEKLKDIFEKILYYPRESDMFTGIF</sequence>
<dbReference type="SMART" id="SM00487">
    <property type="entry name" value="DEXDc"/>
    <property type="match status" value="1"/>
</dbReference>
<dbReference type="GO" id="GO:0005524">
    <property type="term" value="F:ATP binding"/>
    <property type="evidence" value="ECO:0007669"/>
    <property type="project" value="UniProtKB-KW"/>
</dbReference>
<accession>R0G350</accession>
<dbReference type="InterPro" id="IPR038718">
    <property type="entry name" value="SNF2-like_sf"/>
</dbReference>
<name>R0G350_9BRAS</name>
<organism evidence="11 12">
    <name type="scientific">Capsella rubella</name>
    <dbReference type="NCBI Taxonomy" id="81985"/>
    <lineage>
        <taxon>Eukaryota</taxon>
        <taxon>Viridiplantae</taxon>
        <taxon>Streptophyta</taxon>
        <taxon>Embryophyta</taxon>
        <taxon>Tracheophyta</taxon>
        <taxon>Spermatophyta</taxon>
        <taxon>Magnoliopsida</taxon>
        <taxon>eudicotyledons</taxon>
        <taxon>Gunneridae</taxon>
        <taxon>Pentapetalae</taxon>
        <taxon>rosids</taxon>
        <taxon>malvids</taxon>
        <taxon>Brassicales</taxon>
        <taxon>Brassicaceae</taxon>
        <taxon>Camelineae</taxon>
        <taxon>Capsella</taxon>
    </lineage>
</organism>
<keyword evidence="4" id="KW-0347">Helicase</keyword>
<reference evidence="12" key="1">
    <citation type="journal article" date="2013" name="Nat. Genet.">
        <title>The Capsella rubella genome and the genomic consequences of rapid mating system evolution.</title>
        <authorList>
            <person name="Slotte T."/>
            <person name="Hazzouri K.M."/>
            <person name="Agren J.A."/>
            <person name="Koenig D."/>
            <person name="Maumus F."/>
            <person name="Guo Y.L."/>
            <person name="Steige K."/>
            <person name="Platts A.E."/>
            <person name="Escobar J.S."/>
            <person name="Newman L.K."/>
            <person name="Wang W."/>
            <person name="Mandakova T."/>
            <person name="Vello E."/>
            <person name="Smith L.M."/>
            <person name="Henz S.R."/>
            <person name="Steffen J."/>
            <person name="Takuno S."/>
            <person name="Brandvain Y."/>
            <person name="Coop G."/>
            <person name="Andolfatto P."/>
            <person name="Hu T.T."/>
            <person name="Blanchette M."/>
            <person name="Clark R.M."/>
            <person name="Quesneville H."/>
            <person name="Nordborg M."/>
            <person name="Gaut B.S."/>
            <person name="Lysak M.A."/>
            <person name="Jenkins J."/>
            <person name="Grimwood J."/>
            <person name="Chapman J."/>
            <person name="Prochnik S."/>
            <person name="Shu S."/>
            <person name="Rokhsar D."/>
            <person name="Schmutz J."/>
            <person name="Weigel D."/>
            <person name="Wright S.I."/>
        </authorList>
    </citation>
    <scope>NUCLEOTIDE SEQUENCE [LARGE SCALE GENOMIC DNA]</scope>
    <source>
        <strain evidence="12">cv. Monte Gargano</strain>
    </source>
</reference>
<dbReference type="Gene3D" id="3.40.50.300">
    <property type="entry name" value="P-loop containing nucleotide triphosphate hydrolases"/>
    <property type="match status" value="1"/>
</dbReference>
<dbReference type="GO" id="GO:0080188">
    <property type="term" value="P:gene silencing by siRNA-directed DNA methylation"/>
    <property type="evidence" value="ECO:0007669"/>
    <property type="project" value="InterPro"/>
</dbReference>
<dbReference type="KEGG" id="crb:17892285"/>
<dbReference type="Gene3D" id="3.40.50.10810">
    <property type="entry name" value="Tandem AAA-ATPase domain"/>
    <property type="match status" value="1"/>
</dbReference>
<dbReference type="GO" id="GO:0016787">
    <property type="term" value="F:hydrolase activity"/>
    <property type="evidence" value="ECO:0007669"/>
    <property type="project" value="UniProtKB-KW"/>
</dbReference>
<dbReference type="SMART" id="SM00490">
    <property type="entry name" value="HELICc"/>
    <property type="match status" value="1"/>
</dbReference>
<dbReference type="InterPro" id="IPR000330">
    <property type="entry name" value="SNF2_N"/>
</dbReference>
<dbReference type="EMBL" id="KB870807">
    <property type="protein sequence ID" value="EOA29761.1"/>
    <property type="molecule type" value="Genomic_DNA"/>
</dbReference>
<evidence type="ECO:0000259" key="9">
    <source>
        <dbReference type="PROSITE" id="PS51192"/>
    </source>
</evidence>
<keyword evidence="7" id="KW-0539">Nucleus</keyword>
<dbReference type="eggNOG" id="KOG0390">
    <property type="taxonomic scope" value="Eukaryota"/>
</dbReference>